<keyword evidence="8" id="KW-1185">Reference proteome</keyword>
<dbReference type="EMBL" id="JACBZO010000001">
    <property type="protein sequence ID" value="NYI42652.1"/>
    <property type="molecule type" value="Genomic_DNA"/>
</dbReference>
<dbReference type="InterPro" id="IPR036388">
    <property type="entry name" value="WH-like_DNA-bd_sf"/>
</dbReference>
<dbReference type="InterPro" id="IPR029016">
    <property type="entry name" value="GAF-like_dom_sf"/>
</dbReference>
<evidence type="ECO:0000313" key="8">
    <source>
        <dbReference type="Proteomes" id="UP000547973"/>
    </source>
</evidence>
<dbReference type="InterPro" id="IPR050707">
    <property type="entry name" value="HTH_MetabolicPath_Reg"/>
</dbReference>
<evidence type="ECO:0000256" key="3">
    <source>
        <dbReference type="ARBA" id="ARBA00023163"/>
    </source>
</evidence>
<dbReference type="SUPFAM" id="SSF55781">
    <property type="entry name" value="GAF domain-like"/>
    <property type="match status" value="1"/>
</dbReference>
<accession>A0A7Y9ZC20</accession>
<evidence type="ECO:0000256" key="4">
    <source>
        <dbReference type="SAM" id="MobiDB-lite"/>
    </source>
</evidence>
<feature type="domain" description="IclR-ED" evidence="6">
    <location>
        <begin position="91"/>
        <end position="271"/>
    </location>
</feature>
<reference evidence="7 8" key="1">
    <citation type="submission" date="2020-07" db="EMBL/GenBank/DDBJ databases">
        <title>Sequencing the genomes of 1000 actinobacteria strains.</title>
        <authorList>
            <person name="Klenk H.-P."/>
        </authorList>
    </citation>
    <scope>NUCLEOTIDE SEQUENCE [LARGE SCALE GENOMIC DNA]</scope>
    <source>
        <strain evidence="7 8">DSM 19970</strain>
    </source>
</reference>
<dbReference type="InterPro" id="IPR036390">
    <property type="entry name" value="WH_DNA-bd_sf"/>
</dbReference>
<dbReference type="InterPro" id="IPR014757">
    <property type="entry name" value="Tscrpt_reg_IclR_C"/>
</dbReference>
<dbReference type="RefSeq" id="WP_238579418.1">
    <property type="nucleotide sequence ID" value="NZ_BBRC01000006.1"/>
</dbReference>
<dbReference type="PANTHER" id="PTHR30136:SF24">
    <property type="entry name" value="HTH-TYPE TRANSCRIPTIONAL REPRESSOR ALLR"/>
    <property type="match status" value="1"/>
</dbReference>
<evidence type="ECO:0000256" key="1">
    <source>
        <dbReference type="ARBA" id="ARBA00023015"/>
    </source>
</evidence>
<evidence type="ECO:0000256" key="2">
    <source>
        <dbReference type="ARBA" id="ARBA00023125"/>
    </source>
</evidence>
<dbReference type="Pfam" id="PF09339">
    <property type="entry name" value="HTH_IclR"/>
    <property type="match status" value="1"/>
</dbReference>
<dbReference type="GO" id="GO:0045892">
    <property type="term" value="P:negative regulation of DNA-templated transcription"/>
    <property type="evidence" value="ECO:0007669"/>
    <property type="project" value="TreeGrafter"/>
</dbReference>
<keyword evidence="3" id="KW-0804">Transcription</keyword>
<gene>
    <name evidence="7" type="ORF">BKA03_002771</name>
</gene>
<dbReference type="GO" id="GO:0003677">
    <property type="term" value="F:DNA binding"/>
    <property type="evidence" value="ECO:0007669"/>
    <property type="project" value="UniProtKB-KW"/>
</dbReference>
<dbReference type="SMART" id="SM00346">
    <property type="entry name" value="HTH_ICLR"/>
    <property type="match status" value="1"/>
</dbReference>
<sequence length="279" mass="29908">MPEHRFVAAGDQINDQESTMSQNSSPVESVDRALLAMQTLARAGSRGMTLAELAVALDLNKTTVHRALAALRFRGFVAQEPSSGMYVLGPSATQLADDFFSDENLSVLLHPALIALCGAVQELVHLGALTGTQVVYLDKVEPDRSVRVWSSIGRQNPAVTTALGRALLAYRGTDRSMLAGYARAAGRDTPAEVEQVWNAVELAALRGYATEEQENEPGISCVAVPLMRAGVAIAAVSITAQAERMTAERIEWLYRQMLEVLPPLLPDGLMLPAEVAPSA</sequence>
<dbReference type="InterPro" id="IPR005471">
    <property type="entry name" value="Tscrpt_reg_IclR_N"/>
</dbReference>
<comment type="caution">
    <text evidence="7">The sequence shown here is derived from an EMBL/GenBank/DDBJ whole genome shotgun (WGS) entry which is preliminary data.</text>
</comment>
<feature type="compositionally biased region" description="Polar residues" evidence="4">
    <location>
        <begin position="13"/>
        <end position="26"/>
    </location>
</feature>
<dbReference type="GO" id="GO:0003700">
    <property type="term" value="F:DNA-binding transcription factor activity"/>
    <property type="evidence" value="ECO:0007669"/>
    <property type="project" value="TreeGrafter"/>
</dbReference>
<keyword evidence="1" id="KW-0805">Transcription regulation</keyword>
<keyword evidence="2 7" id="KW-0238">DNA-binding</keyword>
<dbReference type="SUPFAM" id="SSF46785">
    <property type="entry name" value="Winged helix' DNA-binding domain"/>
    <property type="match status" value="1"/>
</dbReference>
<dbReference type="PROSITE" id="PS51078">
    <property type="entry name" value="ICLR_ED"/>
    <property type="match status" value="1"/>
</dbReference>
<dbReference type="PROSITE" id="PS51077">
    <property type="entry name" value="HTH_ICLR"/>
    <property type="match status" value="1"/>
</dbReference>
<feature type="region of interest" description="Disordered" evidence="4">
    <location>
        <begin position="1"/>
        <end position="26"/>
    </location>
</feature>
<dbReference type="PANTHER" id="PTHR30136">
    <property type="entry name" value="HELIX-TURN-HELIX TRANSCRIPTIONAL REGULATOR, ICLR FAMILY"/>
    <property type="match status" value="1"/>
</dbReference>
<dbReference type="Proteomes" id="UP000547973">
    <property type="component" value="Unassembled WGS sequence"/>
</dbReference>
<dbReference type="Gene3D" id="3.30.450.40">
    <property type="match status" value="1"/>
</dbReference>
<feature type="domain" description="HTH iclR-type" evidence="5">
    <location>
        <begin position="27"/>
        <end position="90"/>
    </location>
</feature>
<name>A0A7Y9ZC20_9MICO</name>
<evidence type="ECO:0000259" key="5">
    <source>
        <dbReference type="PROSITE" id="PS51077"/>
    </source>
</evidence>
<dbReference type="Gene3D" id="1.10.10.10">
    <property type="entry name" value="Winged helix-like DNA-binding domain superfamily/Winged helix DNA-binding domain"/>
    <property type="match status" value="1"/>
</dbReference>
<protein>
    <submittedName>
        <fullName evidence="7">DNA-binding IclR family transcriptional regulator</fullName>
    </submittedName>
</protein>
<evidence type="ECO:0000259" key="6">
    <source>
        <dbReference type="PROSITE" id="PS51078"/>
    </source>
</evidence>
<evidence type="ECO:0000313" key="7">
    <source>
        <dbReference type="EMBL" id="NYI42652.1"/>
    </source>
</evidence>
<dbReference type="Pfam" id="PF01614">
    <property type="entry name" value="IclR_C"/>
    <property type="match status" value="1"/>
</dbReference>
<organism evidence="7 8">
    <name type="scientific">Demequina lutea</name>
    <dbReference type="NCBI Taxonomy" id="431489"/>
    <lineage>
        <taxon>Bacteria</taxon>
        <taxon>Bacillati</taxon>
        <taxon>Actinomycetota</taxon>
        <taxon>Actinomycetes</taxon>
        <taxon>Micrococcales</taxon>
        <taxon>Demequinaceae</taxon>
        <taxon>Demequina</taxon>
    </lineage>
</organism>
<dbReference type="AlphaFoldDB" id="A0A7Y9ZC20"/>
<proteinExistence type="predicted"/>